<reference evidence="3" key="1">
    <citation type="journal article" date="2021" name="Nat. Commun.">
        <title>Genetic determinants of endophytism in the Arabidopsis root mycobiome.</title>
        <authorList>
            <person name="Mesny F."/>
            <person name="Miyauchi S."/>
            <person name="Thiergart T."/>
            <person name="Pickel B."/>
            <person name="Atanasova L."/>
            <person name="Karlsson M."/>
            <person name="Huettel B."/>
            <person name="Barry K.W."/>
            <person name="Haridas S."/>
            <person name="Chen C."/>
            <person name="Bauer D."/>
            <person name="Andreopoulos W."/>
            <person name="Pangilinan J."/>
            <person name="LaButti K."/>
            <person name="Riley R."/>
            <person name="Lipzen A."/>
            <person name="Clum A."/>
            <person name="Drula E."/>
            <person name="Henrissat B."/>
            <person name="Kohler A."/>
            <person name="Grigoriev I.V."/>
            <person name="Martin F.M."/>
            <person name="Hacquard S."/>
        </authorList>
    </citation>
    <scope>NUCLEOTIDE SEQUENCE</scope>
    <source>
        <strain evidence="3">MPI-SDFR-AT-0073</strain>
    </source>
</reference>
<keyword evidence="4" id="KW-1185">Reference proteome</keyword>
<dbReference type="InterPro" id="IPR001466">
    <property type="entry name" value="Beta-lactam-related"/>
</dbReference>
<dbReference type="Gene3D" id="3.40.710.10">
    <property type="entry name" value="DD-peptidase/beta-lactamase superfamily"/>
    <property type="match status" value="1"/>
</dbReference>
<dbReference type="GeneID" id="70132468"/>
<evidence type="ECO:0000259" key="2">
    <source>
        <dbReference type="Pfam" id="PF00144"/>
    </source>
</evidence>
<gene>
    <name evidence="3" type="ORF">BKA67DRAFT_576608</name>
</gene>
<feature type="domain" description="Beta-lactamase-related" evidence="2">
    <location>
        <begin position="28"/>
        <end position="338"/>
    </location>
</feature>
<organism evidence="3 4">
    <name type="scientific">Truncatella angustata</name>
    <dbReference type="NCBI Taxonomy" id="152316"/>
    <lineage>
        <taxon>Eukaryota</taxon>
        <taxon>Fungi</taxon>
        <taxon>Dikarya</taxon>
        <taxon>Ascomycota</taxon>
        <taxon>Pezizomycotina</taxon>
        <taxon>Sordariomycetes</taxon>
        <taxon>Xylariomycetidae</taxon>
        <taxon>Amphisphaeriales</taxon>
        <taxon>Sporocadaceae</taxon>
        <taxon>Truncatella</taxon>
    </lineage>
</organism>
<evidence type="ECO:0000256" key="1">
    <source>
        <dbReference type="ARBA" id="ARBA00038215"/>
    </source>
</evidence>
<proteinExistence type="inferred from homology"/>
<accession>A0A9P8UFI0</accession>
<dbReference type="PANTHER" id="PTHR46825">
    <property type="entry name" value="D-ALANYL-D-ALANINE-CARBOXYPEPTIDASE/ENDOPEPTIDASE AMPH"/>
    <property type="match status" value="1"/>
</dbReference>
<dbReference type="SUPFAM" id="SSF56601">
    <property type="entry name" value="beta-lactamase/transpeptidase-like"/>
    <property type="match status" value="1"/>
</dbReference>
<dbReference type="InterPro" id="IPR012338">
    <property type="entry name" value="Beta-lactam/transpept-like"/>
</dbReference>
<dbReference type="PANTHER" id="PTHR46825:SF12">
    <property type="entry name" value="PENICILLIN-BINDING PROTEIN 4"/>
    <property type="match status" value="1"/>
</dbReference>
<evidence type="ECO:0000313" key="3">
    <source>
        <dbReference type="EMBL" id="KAH6649035.1"/>
    </source>
</evidence>
<dbReference type="Proteomes" id="UP000758603">
    <property type="component" value="Unassembled WGS sequence"/>
</dbReference>
<dbReference type="EMBL" id="JAGPXC010000007">
    <property type="protein sequence ID" value="KAH6649035.1"/>
    <property type="molecule type" value="Genomic_DNA"/>
</dbReference>
<dbReference type="InterPro" id="IPR050491">
    <property type="entry name" value="AmpC-like"/>
</dbReference>
<dbReference type="AlphaFoldDB" id="A0A9P8UFI0"/>
<comment type="similarity">
    <text evidence="1">Belongs to the peptidase S12 family.</text>
</comment>
<dbReference type="RefSeq" id="XP_045955542.1">
    <property type="nucleotide sequence ID" value="XM_046103576.1"/>
</dbReference>
<comment type="caution">
    <text evidence="3">The sequence shown here is derived from an EMBL/GenBank/DDBJ whole genome shotgun (WGS) entry which is preliminary data.</text>
</comment>
<evidence type="ECO:0000313" key="4">
    <source>
        <dbReference type="Proteomes" id="UP000758603"/>
    </source>
</evidence>
<dbReference type="Pfam" id="PF00144">
    <property type="entry name" value="Beta-lactamase"/>
    <property type="match status" value="1"/>
</dbReference>
<sequence>MSLFNELDKLISSQKNPQVDPNEFFTSLGAPSVSIAVLDHGEISARCYSTIGDGTNTRFQACSISKPVTALAVMRLVDQGRLKLEDKIARFLPQIIVDNLGPAALVQEITIEHILSHTAGLTTSGFIGYSDADHPSPTEVVLGRHPVNSMPVQAVGVPGRQWSYSGGGYSLLQIALENLTSQPFTELMDELVLRPLEMNDSNYGTPGDGVKLAPSYWTGVTPSPHWHYFPELAAAGLWTTPSDLCKVLHAVQRSLRGSDSSFLKTGTTKRMLTEVESNLMGLGWVAPKDPGTFFGHTGSNDPGYRCIAMGIADLVGQKKDFLNGECGIVVMTNSSYGTLPAYTALQTINYLKGWRQGAIISQSTWFVTPMKLHNHETRGDWKDWQGRWVEKSDEWTIEADSDGQPQARWREKQPNRLLPAAICSKVFAEGESLDLVLDGVGAMMRLGWRDGERSIDYMDGLTYDVTKLSRAKSPVPS</sequence>
<name>A0A9P8UFI0_9PEZI</name>
<dbReference type="OrthoDB" id="5946976at2759"/>
<protein>
    <submittedName>
        <fullName evidence="3">Beta-lactamase</fullName>
    </submittedName>
</protein>